<keyword evidence="3 6" id="KW-0812">Transmembrane</keyword>
<dbReference type="GO" id="GO:0005351">
    <property type="term" value="F:carbohydrate:proton symporter activity"/>
    <property type="evidence" value="ECO:0007669"/>
    <property type="project" value="TreeGrafter"/>
</dbReference>
<reference evidence="8 9" key="1">
    <citation type="submission" date="2017-04" db="EMBL/GenBank/DDBJ databases">
        <title>Draft genome sequence of Tuber borchii Vittad., a whitish edible truffle.</title>
        <authorList>
            <consortium name="DOE Joint Genome Institute"/>
            <person name="Murat C."/>
            <person name="Kuo A."/>
            <person name="Barry K.W."/>
            <person name="Clum A."/>
            <person name="Dockter R.B."/>
            <person name="Fauchery L."/>
            <person name="Iotti M."/>
            <person name="Kohler A."/>
            <person name="Labutti K."/>
            <person name="Lindquist E.A."/>
            <person name="Lipzen A."/>
            <person name="Ohm R.A."/>
            <person name="Wang M."/>
            <person name="Grigoriev I.V."/>
            <person name="Zambonelli A."/>
            <person name="Martin F.M."/>
        </authorList>
    </citation>
    <scope>NUCLEOTIDE SEQUENCE [LARGE SCALE GENOMIC DNA]</scope>
    <source>
        <strain evidence="8 9">Tbo3840</strain>
    </source>
</reference>
<dbReference type="InterPro" id="IPR050360">
    <property type="entry name" value="MFS_Sugar_Transporters"/>
</dbReference>
<feature type="transmembrane region" description="Helical" evidence="6">
    <location>
        <begin position="272"/>
        <end position="295"/>
    </location>
</feature>
<feature type="transmembrane region" description="Helical" evidence="6">
    <location>
        <begin position="238"/>
        <end position="260"/>
    </location>
</feature>
<dbReference type="AlphaFoldDB" id="A0A2T7A6E0"/>
<proteinExistence type="inferred from homology"/>
<dbReference type="PROSITE" id="PS50850">
    <property type="entry name" value="MFS"/>
    <property type="match status" value="1"/>
</dbReference>
<sequence length="384" mass="41916">MTGFTIVVVPIFQSECAPPALRGMISTTLQLQIGFGQLVASLVNYGTKGMDGDVSWLVPTGLQLVVPVIILGLLPMLPESPRWLMAKGRKDEALKAIVKLRKKDAPIELLQEEMELLAALDTNQGKGTWKEIFQGVNRRRTIIAITAMFFQQITGQAFVSQYAVIFYQRQKLTNPFGISVIQAVVGLVTITFTSLVVDSFGRRPILLAGGSFMAFFLFILGGVGTIHNPNATQKNVMIASNVLFGASYALSWAPLSYTILGEAATSRLKEKTNNLATSISVITTFVVSFTLPYLLNPPYAALGARVGFIYGSTSAISVVVAWLLIPEMKGRSLEEVDEMFEKNIAVREFRDYRSSGIGGAITREDNMRTEISDNGSTNVVNKTV</sequence>
<protein>
    <submittedName>
        <fullName evidence="8">General substrate transporter</fullName>
    </submittedName>
</protein>
<feature type="domain" description="Major facilitator superfamily (MFS) profile" evidence="7">
    <location>
        <begin position="1"/>
        <end position="329"/>
    </location>
</feature>
<comment type="caution">
    <text evidence="8">The sequence shown here is derived from an EMBL/GenBank/DDBJ whole genome shotgun (WGS) entry which is preliminary data.</text>
</comment>
<feature type="transmembrane region" description="Helical" evidence="6">
    <location>
        <begin position="204"/>
        <end position="226"/>
    </location>
</feature>
<dbReference type="GO" id="GO:0016020">
    <property type="term" value="C:membrane"/>
    <property type="evidence" value="ECO:0007669"/>
    <property type="project" value="UniProtKB-SubCell"/>
</dbReference>
<dbReference type="Proteomes" id="UP000244722">
    <property type="component" value="Unassembled WGS sequence"/>
</dbReference>
<dbReference type="Pfam" id="PF00083">
    <property type="entry name" value="Sugar_tr"/>
    <property type="match status" value="1"/>
</dbReference>
<dbReference type="PROSITE" id="PS00216">
    <property type="entry name" value="SUGAR_TRANSPORT_1"/>
    <property type="match status" value="1"/>
</dbReference>
<evidence type="ECO:0000256" key="3">
    <source>
        <dbReference type="ARBA" id="ARBA00022692"/>
    </source>
</evidence>
<dbReference type="Gene3D" id="1.20.1250.20">
    <property type="entry name" value="MFS general substrate transporter like domains"/>
    <property type="match status" value="1"/>
</dbReference>
<accession>A0A2T7A6E0</accession>
<evidence type="ECO:0000313" key="8">
    <source>
        <dbReference type="EMBL" id="PUU83294.1"/>
    </source>
</evidence>
<dbReference type="PANTHER" id="PTHR48022">
    <property type="entry name" value="PLASTIDIC GLUCOSE TRANSPORTER 4"/>
    <property type="match status" value="1"/>
</dbReference>
<evidence type="ECO:0000256" key="6">
    <source>
        <dbReference type="SAM" id="Phobius"/>
    </source>
</evidence>
<evidence type="ECO:0000313" key="9">
    <source>
        <dbReference type="Proteomes" id="UP000244722"/>
    </source>
</evidence>
<keyword evidence="9" id="KW-1185">Reference proteome</keyword>
<dbReference type="PANTHER" id="PTHR48022:SF77">
    <property type="entry name" value="MAJOR FACILITATOR SUPERFAMILY (MFS) PROFILE DOMAIN-CONTAINING PROTEIN"/>
    <property type="match status" value="1"/>
</dbReference>
<dbReference type="STRING" id="42251.A0A2T7A6E0"/>
<evidence type="ECO:0000256" key="4">
    <source>
        <dbReference type="ARBA" id="ARBA00022989"/>
    </source>
</evidence>
<dbReference type="InterPro" id="IPR005829">
    <property type="entry name" value="Sugar_transporter_CS"/>
</dbReference>
<gene>
    <name evidence="8" type="ORF">B9Z19DRAFT_161045</name>
</gene>
<name>A0A2T7A6E0_TUBBO</name>
<comment type="subcellular location">
    <subcellularLocation>
        <location evidence="1">Membrane</location>
        <topology evidence="1">Multi-pass membrane protein</topology>
    </subcellularLocation>
</comment>
<comment type="similarity">
    <text evidence="2">Belongs to the major facilitator superfamily. Sugar transporter (TC 2.A.1.1) family.</text>
</comment>
<feature type="transmembrane region" description="Helical" evidence="6">
    <location>
        <begin position="176"/>
        <end position="197"/>
    </location>
</feature>
<feature type="transmembrane region" description="Helical" evidence="6">
    <location>
        <begin position="307"/>
        <end position="325"/>
    </location>
</feature>
<dbReference type="InterPro" id="IPR005828">
    <property type="entry name" value="MFS_sugar_transport-like"/>
</dbReference>
<dbReference type="OrthoDB" id="6612291at2759"/>
<evidence type="ECO:0000256" key="1">
    <source>
        <dbReference type="ARBA" id="ARBA00004141"/>
    </source>
</evidence>
<keyword evidence="5 6" id="KW-0472">Membrane</keyword>
<evidence type="ECO:0000259" key="7">
    <source>
        <dbReference type="PROSITE" id="PS50850"/>
    </source>
</evidence>
<feature type="transmembrane region" description="Helical" evidence="6">
    <location>
        <begin position="142"/>
        <end position="164"/>
    </location>
</feature>
<dbReference type="InterPro" id="IPR020846">
    <property type="entry name" value="MFS_dom"/>
</dbReference>
<feature type="transmembrane region" description="Helical" evidence="6">
    <location>
        <begin position="56"/>
        <end position="77"/>
    </location>
</feature>
<dbReference type="SUPFAM" id="SSF103473">
    <property type="entry name" value="MFS general substrate transporter"/>
    <property type="match status" value="1"/>
</dbReference>
<organism evidence="8 9">
    <name type="scientific">Tuber borchii</name>
    <name type="common">White truffle</name>
    <dbReference type="NCBI Taxonomy" id="42251"/>
    <lineage>
        <taxon>Eukaryota</taxon>
        <taxon>Fungi</taxon>
        <taxon>Dikarya</taxon>
        <taxon>Ascomycota</taxon>
        <taxon>Pezizomycotina</taxon>
        <taxon>Pezizomycetes</taxon>
        <taxon>Pezizales</taxon>
        <taxon>Tuberaceae</taxon>
        <taxon>Tuber</taxon>
    </lineage>
</organism>
<keyword evidence="4 6" id="KW-1133">Transmembrane helix</keyword>
<evidence type="ECO:0000256" key="2">
    <source>
        <dbReference type="ARBA" id="ARBA00010992"/>
    </source>
</evidence>
<evidence type="ECO:0000256" key="5">
    <source>
        <dbReference type="ARBA" id="ARBA00023136"/>
    </source>
</evidence>
<dbReference type="EMBL" id="NESQ01000015">
    <property type="protein sequence ID" value="PUU83294.1"/>
    <property type="molecule type" value="Genomic_DNA"/>
</dbReference>
<dbReference type="InterPro" id="IPR036259">
    <property type="entry name" value="MFS_trans_sf"/>
</dbReference>